<keyword evidence="2" id="KW-0234">DNA repair</keyword>
<name>A0A4Q8B7M2_9ACTN</name>
<dbReference type="Proteomes" id="UP000294114">
    <property type="component" value="Unassembled WGS sequence"/>
</dbReference>
<evidence type="ECO:0000313" key="5">
    <source>
        <dbReference type="EMBL" id="RZU73650.1"/>
    </source>
</evidence>
<evidence type="ECO:0000256" key="4">
    <source>
        <dbReference type="SAM" id="Coils"/>
    </source>
</evidence>
<evidence type="ECO:0000256" key="2">
    <source>
        <dbReference type="ARBA" id="ARBA00023204"/>
    </source>
</evidence>
<sequence>MTETLTEVSALEVPSTLAGFRLKRLELHNWGTFDGRVWMLRLDGANALLTGDIGSGKSTVVDAITTLLLPANRISYNKAAGADIRERSLRSYVQGHYKSERNEKTGASEPVGLRRGSCYSVLLGVFAEPVSGATVSLAQVFWLHDGNPGQPERFYVTSGQELSIAGDFADFGSEIGQLKRRLRQSGAKVYDHFPEYGKDFRRRLGIASDQAMELFHQTVSMKAVGDLNDFVRHHMLEPFDTGDWIRRLVEHFQDLTKAHEAVVKARQQLAALKPLLDACDAYDAYGQTIGELDAKREALPYFCARGKAELYAARVAAHTAELAELRAQLSATRARLADLDGERQRLELERAGHGGDRIAELERQIADAESTRDERWRRFERFSGLLANADLPAVEAIEQFTARQREVADELTGAEEQRAALQNDLTDAAVRVRELEQQETEVNAELRSLQERRSNIPRRNLDMRARICAELDLPEAALPFVGELIQVRADAADWEGAAERLLRGFALSILVPDEHYPAVAGWVDRHHLGGRLVYYRVPATLPRQAEPLPADADRQLFAKLEMRESPFQPWLERQLRRRAGYECLQTIDEFRRAERAITRAGQVKDTGGRHEKDDRSRIDDRSTYVLGWSIELKIDALLTKARVLTADKAQATKARDAAGDRLGALNRRLGVLGKLVEFTDFTDIDWQSSAQRVRRLRQEKQQLERSSRELERVTAQLKSVLEAIDGGSIERDDLQRRIAQADVHLEQAAHGQRDAEALLREPAVRDAEPWFAAMAELVGDTALPSPEDYDQLRNAVEGQLTKDRNEAAHRQTLASNRAVRAMEDFRNTYPVEAAELDSSIQSAPEYRAMDDRLVRDDLPRFESEFKTYLNTNTIRDIAGFHSQLHKQADLIRERIDTINRSLVGIDYNPGRYIRLEGNRTPNVEIRDFINDLRACTDNSLARDDSDQYSEQKFMQVKQLIERFRGRPGFTEIDKAWARRVTDVRNWFVFSASERWREDDSEHETYSDSGGKSGGQKEKLAYTILAASLAYQFKLDLPTDRGQTFRFVVIDEAFGRGSDESTRFALALFQRLGLQLLIVTPLQKIHVIEPYVSAVGFVDNPTGSNSRLRSLTIEEYHQKRDVHQLAHLISVEE</sequence>
<dbReference type="AlphaFoldDB" id="A0A4Q8B7M2"/>
<dbReference type="GO" id="GO:0006302">
    <property type="term" value="P:double-strand break repair"/>
    <property type="evidence" value="ECO:0007669"/>
    <property type="project" value="TreeGrafter"/>
</dbReference>
<comment type="caution">
    <text evidence="5">The sequence shown here is derived from an EMBL/GenBank/DDBJ whole genome shotgun (WGS) entry which is preliminary data.</text>
</comment>
<keyword evidence="6" id="KW-1185">Reference proteome</keyword>
<keyword evidence="3" id="KW-0742">SOS response</keyword>
<dbReference type="InterPro" id="IPR027417">
    <property type="entry name" value="P-loop_NTPase"/>
</dbReference>
<dbReference type="SUPFAM" id="SSF52540">
    <property type="entry name" value="P-loop containing nucleoside triphosphate hydrolases"/>
    <property type="match status" value="1"/>
</dbReference>
<dbReference type="PANTHER" id="PTHR32182:SF0">
    <property type="entry name" value="DNA REPLICATION AND REPAIR PROTEIN RECF"/>
    <property type="match status" value="1"/>
</dbReference>
<evidence type="ECO:0000313" key="6">
    <source>
        <dbReference type="Proteomes" id="UP000294114"/>
    </source>
</evidence>
<dbReference type="Gene3D" id="3.40.50.300">
    <property type="entry name" value="P-loop containing nucleotide triphosphate hydrolases"/>
    <property type="match status" value="1"/>
</dbReference>
<reference evidence="5 6" key="1">
    <citation type="submission" date="2019-02" db="EMBL/GenBank/DDBJ databases">
        <title>Sequencing the genomes of 1000 actinobacteria strains.</title>
        <authorList>
            <person name="Klenk H.-P."/>
        </authorList>
    </citation>
    <scope>NUCLEOTIDE SEQUENCE [LARGE SCALE GENOMIC DNA]</scope>
    <source>
        <strain evidence="5 6">DSM 45612</strain>
    </source>
</reference>
<dbReference type="Pfam" id="PF13558">
    <property type="entry name" value="SbcC_Walker_B"/>
    <property type="match status" value="1"/>
</dbReference>
<protein>
    <submittedName>
        <fullName evidence="5">Uncharacterized protein YPO0396</fullName>
    </submittedName>
</protein>
<feature type="coiled-coil region" evidence="4">
    <location>
        <begin position="308"/>
        <end position="349"/>
    </location>
</feature>
<dbReference type="GO" id="GO:0009432">
    <property type="term" value="P:SOS response"/>
    <property type="evidence" value="ECO:0007669"/>
    <property type="project" value="UniProtKB-KW"/>
</dbReference>
<evidence type="ECO:0000256" key="1">
    <source>
        <dbReference type="ARBA" id="ARBA00022763"/>
    </source>
</evidence>
<dbReference type="RefSeq" id="WP_130332326.1">
    <property type="nucleotide sequence ID" value="NZ_SHLD01000001.1"/>
</dbReference>
<dbReference type="GO" id="GO:0000731">
    <property type="term" value="P:DNA synthesis involved in DNA repair"/>
    <property type="evidence" value="ECO:0007669"/>
    <property type="project" value="TreeGrafter"/>
</dbReference>
<dbReference type="EMBL" id="SHLD01000001">
    <property type="protein sequence ID" value="RZU73650.1"/>
    <property type="molecule type" value="Genomic_DNA"/>
</dbReference>
<dbReference type="Pfam" id="PF13555">
    <property type="entry name" value="AAA_29"/>
    <property type="match status" value="1"/>
</dbReference>
<keyword evidence="1" id="KW-0227">DNA damage</keyword>
<feature type="coiled-coil region" evidence="4">
    <location>
        <begin position="686"/>
        <end position="723"/>
    </location>
</feature>
<gene>
    <name evidence="5" type="ORF">EV384_2067</name>
</gene>
<proteinExistence type="predicted"/>
<organism evidence="5 6">
    <name type="scientific">Micromonospora kangleipakensis</name>
    <dbReference type="NCBI Taxonomy" id="1077942"/>
    <lineage>
        <taxon>Bacteria</taxon>
        <taxon>Bacillati</taxon>
        <taxon>Actinomycetota</taxon>
        <taxon>Actinomycetes</taxon>
        <taxon>Micromonosporales</taxon>
        <taxon>Micromonosporaceae</taxon>
        <taxon>Micromonospora</taxon>
    </lineage>
</organism>
<keyword evidence="4" id="KW-0175">Coiled coil</keyword>
<dbReference type="PANTHER" id="PTHR32182">
    <property type="entry name" value="DNA REPLICATION AND REPAIR PROTEIN RECF"/>
    <property type="match status" value="1"/>
</dbReference>
<evidence type="ECO:0000256" key="3">
    <source>
        <dbReference type="ARBA" id="ARBA00023236"/>
    </source>
</evidence>
<accession>A0A4Q8B7M2</accession>
<dbReference type="OrthoDB" id="174137at2"/>
<feature type="coiled-coil region" evidence="4">
    <location>
        <begin position="397"/>
        <end position="452"/>
    </location>
</feature>